<sequence>MTYTHSNLTTSKLLAIALFALLAITLFLYSSGLHSPFILDDTPNLSSMGQHERLGIWHDLALYILNSNTGPTGRPISLASFYINDSSWSGAVAADFKYTNLMLHLLNGVLLFWLSMKLAALTSLTDKAKAGLAFGATALWLLHPMQVNTVLYVVQRMTELSALFTLTGLLFYLHGRKQLATSPVKAWASLVLGVGCSLLLAMLSKENGILLVVYILVVEYFLLRPLNASAAPGLIKPLLLMVWLPFAALAFFLLFVVTQTKNYAERPFTLEERLLSETRVLWDYIANILLPRLNGNTLFHDDFVTSTSWLTPHTTLPAVLGIILLILIPFLIRKSQPVTAFAIAWFLGGHLLESTTIALELYFEHRNYLPLYGFAFAIAYYLLLGIQHLPKLQMVFKATFVVYLLLLAGITFHNAQRWTNPTEMALSWLEQHPRSQRTLEMVESLVGEHLAPEVRQNLQTQLKQSSLDSNTSSYLIIKKLIDECQTASITPQHLETALTELQTAGYVDVASELYANLAAQWTEHQCQQQLTANNMLKFSHDLQQIAGLQKGHMPYLLAYWQAQIQLTQGNLEETMQHMEAAYALRPDVDLMLLQATYLASAGLVEQAINKLAQAEHDLCNHWRSCLILKVRQPDIDNMKAVLEQRLQQEIKVTKHEQAKLVDYPARQE</sequence>
<protein>
    <recommendedName>
        <fullName evidence="6">Tetratricopeptide repeat protein</fullName>
    </recommendedName>
</protein>
<feature type="transmembrane region" description="Helical" evidence="3">
    <location>
        <begin position="209"/>
        <end position="226"/>
    </location>
</feature>
<keyword evidence="2" id="KW-0802">TPR repeat</keyword>
<evidence type="ECO:0000256" key="2">
    <source>
        <dbReference type="ARBA" id="ARBA00022803"/>
    </source>
</evidence>
<reference evidence="4" key="1">
    <citation type="submission" date="2021-04" db="EMBL/GenBank/DDBJ databases">
        <title>Genomics, taxonomy and metabolism of representatives of sulfur bacteria of the genus Thiothrix: Thiothrix fructosivorans QT, Thiothrix unzii A1T and three new species, Thiothrix subterranea sp. nov., Thiothrix litoralis sp. nov. and 'Candidatus Thiothrix anitrata' sp. nov.</title>
        <authorList>
            <person name="Ravin N.V."/>
            <person name="Smolyakov D."/>
            <person name="Rudenko T.S."/>
            <person name="Mardanov A.V."/>
            <person name="Beletsky A.V."/>
            <person name="Markov N.D."/>
            <person name="Fomenkov A.I."/>
            <person name="Roberts R.J."/>
            <person name="Karnachuk O.V."/>
            <person name="Novikov A."/>
            <person name="Grabovich M.Y."/>
        </authorList>
    </citation>
    <scope>NUCLEOTIDE SEQUENCE</scope>
    <source>
        <strain evidence="4">A1</strain>
    </source>
</reference>
<dbReference type="KEGG" id="tun:J9260_17575"/>
<dbReference type="InterPro" id="IPR052346">
    <property type="entry name" value="O-mannosyl-transferase_TMTC"/>
</dbReference>
<keyword evidence="3" id="KW-0472">Membrane</keyword>
<evidence type="ECO:0000313" key="4">
    <source>
        <dbReference type="EMBL" id="QTR53485.1"/>
    </source>
</evidence>
<dbReference type="AlphaFoldDB" id="A0A975F8Q5"/>
<proteinExistence type="predicted"/>
<keyword evidence="1" id="KW-0677">Repeat</keyword>
<dbReference type="Proteomes" id="UP000672009">
    <property type="component" value="Chromosome"/>
</dbReference>
<feature type="transmembrane region" description="Helical" evidence="3">
    <location>
        <begin position="101"/>
        <end position="120"/>
    </location>
</feature>
<dbReference type="PANTHER" id="PTHR44227:SF3">
    <property type="entry name" value="PROTEIN O-MANNOSYL-TRANSFERASE TMTC4"/>
    <property type="match status" value="1"/>
</dbReference>
<dbReference type="RefSeq" id="WP_210219001.1">
    <property type="nucleotide sequence ID" value="NZ_CP072793.1"/>
</dbReference>
<feature type="transmembrane region" description="Helical" evidence="3">
    <location>
        <begin position="339"/>
        <end position="363"/>
    </location>
</feature>
<keyword evidence="3" id="KW-0812">Transmembrane</keyword>
<keyword evidence="3" id="KW-1133">Transmembrane helix</keyword>
<keyword evidence="5" id="KW-1185">Reference proteome</keyword>
<accession>A0A975F8Q5</accession>
<feature type="transmembrane region" description="Helical" evidence="3">
    <location>
        <begin position="186"/>
        <end position="203"/>
    </location>
</feature>
<evidence type="ECO:0000256" key="3">
    <source>
        <dbReference type="SAM" id="Phobius"/>
    </source>
</evidence>
<evidence type="ECO:0008006" key="6">
    <source>
        <dbReference type="Google" id="ProtNLM"/>
    </source>
</evidence>
<evidence type="ECO:0000313" key="5">
    <source>
        <dbReference type="Proteomes" id="UP000672009"/>
    </source>
</evidence>
<name>A0A975F8Q5_9GAMM</name>
<feature type="transmembrane region" description="Helical" evidence="3">
    <location>
        <begin position="369"/>
        <end position="386"/>
    </location>
</feature>
<feature type="transmembrane region" description="Helical" evidence="3">
    <location>
        <begin position="314"/>
        <end position="332"/>
    </location>
</feature>
<feature type="transmembrane region" description="Helical" evidence="3">
    <location>
        <begin position="238"/>
        <end position="257"/>
    </location>
</feature>
<dbReference type="PANTHER" id="PTHR44227">
    <property type="match status" value="1"/>
</dbReference>
<organism evidence="4 5">
    <name type="scientific">Thiothrix unzii</name>
    <dbReference type="NCBI Taxonomy" id="111769"/>
    <lineage>
        <taxon>Bacteria</taxon>
        <taxon>Pseudomonadati</taxon>
        <taxon>Pseudomonadota</taxon>
        <taxon>Gammaproteobacteria</taxon>
        <taxon>Thiotrichales</taxon>
        <taxon>Thiotrichaceae</taxon>
        <taxon>Thiothrix</taxon>
    </lineage>
</organism>
<dbReference type="EMBL" id="CP072793">
    <property type="protein sequence ID" value="QTR53485.1"/>
    <property type="molecule type" value="Genomic_DNA"/>
</dbReference>
<evidence type="ECO:0000256" key="1">
    <source>
        <dbReference type="ARBA" id="ARBA00022737"/>
    </source>
</evidence>
<feature type="transmembrane region" description="Helical" evidence="3">
    <location>
        <begin position="132"/>
        <end position="151"/>
    </location>
</feature>
<gene>
    <name evidence="4" type="ORF">J9260_17575</name>
</gene>